<evidence type="ECO:0000256" key="2">
    <source>
        <dbReference type="ARBA" id="ARBA00022448"/>
    </source>
</evidence>
<dbReference type="InterPro" id="IPR050597">
    <property type="entry name" value="Cytochrome_c_Oxidase_Subunit"/>
</dbReference>
<evidence type="ECO:0000259" key="10">
    <source>
        <dbReference type="PROSITE" id="PS51007"/>
    </source>
</evidence>
<keyword evidence="4 8" id="KW-0479">Metal-binding</keyword>
<evidence type="ECO:0000256" key="4">
    <source>
        <dbReference type="ARBA" id="ARBA00022723"/>
    </source>
</evidence>
<organism evidence="11 12">
    <name type="scientific">Aromatoleum toluvorans</name>
    <dbReference type="NCBI Taxonomy" id="92002"/>
    <lineage>
        <taxon>Bacteria</taxon>
        <taxon>Pseudomonadati</taxon>
        <taxon>Pseudomonadota</taxon>
        <taxon>Betaproteobacteria</taxon>
        <taxon>Rhodocyclales</taxon>
        <taxon>Rhodocyclaceae</taxon>
        <taxon>Aromatoleum</taxon>
    </lineage>
</organism>
<evidence type="ECO:0000256" key="8">
    <source>
        <dbReference type="PROSITE-ProRule" id="PRU00433"/>
    </source>
</evidence>
<dbReference type="Pfam" id="PF00034">
    <property type="entry name" value="Cytochrom_C"/>
    <property type="match status" value="2"/>
</dbReference>
<dbReference type="RefSeq" id="WP_169256376.1">
    <property type="nucleotide sequence ID" value="NZ_WTVN01000017.1"/>
</dbReference>
<protein>
    <submittedName>
        <fullName evidence="11">C-type cytochrome</fullName>
    </submittedName>
</protein>
<comment type="subcellular location">
    <subcellularLocation>
        <location evidence="1">Periplasm</location>
    </subcellularLocation>
</comment>
<dbReference type="EMBL" id="WTVN01000017">
    <property type="protein sequence ID" value="NMG44518.1"/>
    <property type="molecule type" value="Genomic_DNA"/>
</dbReference>
<evidence type="ECO:0000313" key="12">
    <source>
        <dbReference type="Proteomes" id="UP000623795"/>
    </source>
</evidence>
<dbReference type="Proteomes" id="UP000623795">
    <property type="component" value="Unassembled WGS sequence"/>
</dbReference>
<evidence type="ECO:0000256" key="6">
    <source>
        <dbReference type="ARBA" id="ARBA00022982"/>
    </source>
</evidence>
<evidence type="ECO:0000256" key="9">
    <source>
        <dbReference type="SAM" id="SignalP"/>
    </source>
</evidence>
<keyword evidence="5" id="KW-0574">Periplasm</keyword>
<proteinExistence type="predicted"/>
<keyword evidence="3 8" id="KW-0349">Heme</keyword>
<feature type="domain" description="Cytochrome c" evidence="10">
    <location>
        <begin position="24"/>
        <end position="108"/>
    </location>
</feature>
<dbReference type="InterPro" id="IPR036909">
    <property type="entry name" value="Cyt_c-like_dom_sf"/>
</dbReference>
<evidence type="ECO:0000256" key="3">
    <source>
        <dbReference type="ARBA" id="ARBA00022617"/>
    </source>
</evidence>
<reference evidence="11 12" key="1">
    <citation type="submission" date="2019-12" db="EMBL/GenBank/DDBJ databases">
        <title>Comparative genomics gives insights into the taxonomy of the Azoarcus-Aromatoleum group and reveals separate origins of nif in the plant-associated Azoarcus and non-plant-associated Aromatoleum sub-groups.</title>
        <authorList>
            <person name="Lafos M."/>
            <person name="Maluk M."/>
            <person name="Batista M."/>
            <person name="Junghare M."/>
            <person name="Carmona M."/>
            <person name="Faoro H."/>
            <person name="Cruz L.M."/>
            <person name="Battistoni F."/>
            <person name="De Souza E."/>
            <person name="Pedrosa F."/>
            <person name="Chen W.-M."/>
            <person name="Poole P.S."/>
            <person name="Dixon R.A."/>
            <person name="James E.K."/>
        </authorList>
    </citation>
    <scope>NUCLEOTIDE SEQUENCE [LARGE SCALE GENOMIC DNA]</scope>
    <source>
        <strain evidence="11 12">Td21</strain>
    </source>
</reference>
<feature type="signal peptide" evidence="9">
    <location>
        <begin position="1"/>
        <end position="19"/>
    </location>
</feature>
<feature type="domain" description="Cytochrome c" evidence="10">
    <location>
        <begin position="118"/>
        <end position="208"/>
    </location>
</feature>
<keyword evidence="12" id="KW-1185">Reference proteome</keyword>
<comment type="caution">
    <text evidence="11">The sequence shown here is derived from an EMBL/GenBank/DDBJ whole genome shotgun (WGS) entry which is preliminary data.</text>
</comment>
<keyword evidence="9" id="KW-0732">Signal</keyword>
<accession>A0ABX1PYS6</accession>
<dbReference type="InterPro" id="IPR009056">
    <property type="entry name" value="Cyt_c-like_dom"/>
</dbReference>
<keyword evidence="6" id="KW-0249">Electron transport</keyword>
<keyword evidence="2" id="KW-0813">Transport</keyword>
<dbReference type="PIRSF" id="PIRSF000005">
    <property type="entry name" value="Cytochrome_c4"/>
    <property type="match status" value="1"/>
</dbReference>
<sequence length="208" mass="21964">MIKRSLLLSLLLVAGGLHAQDQAPDLAKAKQTAETLCVGCHGADGNSPVPVNPNLAGQHADYLFKQLKDFKGWNGKPAVRENPIMGGMVAALEEADMKALAMHFSSQTLQPDSSKNADLAKLGQNIWRAGLPAKGVPACAGCHGPAGAGLPAQFPRIGGQHADYTEAQLKAFRDGVRKNDPAQMMQTIALKMTDPEMKAVADYAAGLR</sequence>
<evidence type="ECO:0000256" key="5">
    <source>
        <dbReference type="ARBA" id="ARBA00022764"/>
    </source>
</evidence>
<dbReference type="PANTHER" id="PTHR33751:SF9">
    <property type="entry name" value="CYTOCHROME C4"/>
    <property type="match status" value="1"/>
</dbReference>
<evidence type="ECO:0000256" key="7">
    <source>
        <dbReference type="ARBA" id="ARBA00023004"/>
    </source>
</evidence>
<dbReference type="SUPFAM" id="SSF46626">
    <property type="entry name" value="Cytochrome c"/>
    <property type="match status" value="2"/>
</dbReference>
<dbReference type="PANTHER" id="PTHR33751">
    <property type="entry name" value="CBB3-TYPE CYTOCHROME C OXIDASE SUBUNIT FIXP"/>
    <property type="match status" value="1"/>
</dbReference>
<evidence type="ECO:0000313" key="11">
    <source>
        <dbReference type="EMBL" id="NMG44518.1"/>
    </source>
</evidence>
<name>A0ABX1PYS6_9RHOO</name>
<keyword evidence="7 8" id="KW-0408">Iron</keyword>
<feature type="chain" id="PRO_5045735852" evidence="9">
    <location>
        <begin position="20"/>
        <end position="208"/>
    </location>
</feature>
<evidence type="ECO:0000256" key="1">
    <source>
        <dbReference type="ARBA" id="ARBA00004418"/>
    </source>
</evidence>
<dbReference type="PROSITE" id="PS51007">
    <property type="entry name" value="CYTC"/>
    <property type="match status" value="2"/>
</dbReference>
<dbReference type="Gene3D" id="1.10.760.10">
    <property type="entry name" value="Cytochrome c-like domain"/>
    <property type="match status" value="2"/>
</dbReference>
<gene>
    <name evidence="11" type="ORF">GPA22_12340</name>
</gene>
<dbReference type="InterPro" id="IPR024167">
    <property type="entry name" value="Cytochrome_c4-like"/>
</dbReference>